<proteinExistence type="predicted"/>
<dbReference type="AlphaFoldDB" id="A0A7N2L704"/>
<dbReference type="Gene3D" id="1.20.1280.50">
    <property type="match status" value="1"/>
</dbReference>
<dbReference type="InParanoid" id="A0A7N2L704"/>
<dbReference type="Proteomes" id="UP000594261">
    <property type="component" value="Chromosome 3"/>
</dbReference>
<dbReference type="Pfam" id="PF07734">
    <property type="entry name" value="FBA_1"/>
    <property type="match status" value="1"/>
</dbReference>
<evidence type="ECO:0000313" key="3">
    <source>
        <dbReference type="Proteomes" id="UP000594261"/>
    </source>
</evidence>
<dbReference type="InterPro" id="IPR001810">
    <property type="entry name" value="F-box_dom"/>
</dbReference>
<feature type="domain" description="F-box" evidence="1">
    <location>
        <begin position="1"/>
        <end position="46"/>
    </location>
</feature>
<accession>A0A7N2L704</accession>
<gene>
    <name evidence="2" type="primary">LOC115980608</name>
</gene>
<dbReference type="GeneID" id="115980608"/>
<reference evidence="2 3" key="1">
    <citation type="journal article" date="2016" name="G3 (Bethesda)">
        <title>First Draft Assembly and Annotation of the Genome of a California Endemic Oak Quercus lobata Nee (Fagaceae).</title>
        <authorList>
            <person name="Sork V.L."/>
            <person name="Fitz-Gibbon S.T."/>
            <person name="Puiu D."/>
            <person name="Crepeau M."/>
            <person name="Gugger P.F."/>
            <person name="Sherman R."/>
            <person name="Stevens K."/>
            <person name="Langley C.H."/>
            <person name="Pellegrini M."/>
            <person name="Salzberg S.L."/>
        </authorList>
    </citation>
    <scope>NUCLEOTIDE SEQUENCE [LARGE SCALE GENOMIC DNA]</scope>
    <source>
        <strain evidence="2 3">cv. SW786</strain>
    </source>
</reference>
<dbReference type="RefSeq" id="XP_030958699.1">
    <property type="nucleotide sequence ID" value="XM_031102839.1"/>
</dbReference>
<sequence length="393" mass="45170">MLRHDLPQDVVVEILARLPVKSLMRFNCVHKSWYALMRSHHFITKHHKFATSNNLGRGVVFKYRTSKGHLCVSLLSNDTLEVSRDVDLLSLFPDKIDGLHCIYGPYNGIFFLQGLYKGENVEDLVLWNPATRESKVLPEIKRSRRYDSGKKFCFKFGFGIDPNTNDYKVLRIVDFYGRQQLQFEVYNLSTDSWRVIDSSLSKLYNIYSPSFPSYLNGFHHWKAAEICMKARRKGKLFPEHGPTRLFIVSFDTSNEVFLETPLPTVPRASGFIGQNIAVINDSVSLIVGYCDTRNLDINWFDIWVMSSEIGVERTWTKKFKVEGSGLAFGDRLLEIREDGLVLLHKNDGSLAVYDRKTQELRKIAKYGNHFYESLAITYTETLAFMNGGGNLSE</sequence>
<dbReference type="PANTHER" id="PTHR31672:SF13">
    <property type="entry name" value="F-BOX PROTEIN CPR30-LIKE"/>
    <property type="match status" value="1"/>
</dbReference>
<dbReference type="CDD" id="cd22157">
    <property type="entry name" value="F-box_AtFBW1-like"/>
    <property type="match status" value="1"/>
</dbReference>
<dbReference type="KEGG" id="qlo:115980608"/>
<dbReference type="InterPro" id="IPR050796">
    <property type="entry name" value="SCF_F-box_component"/>
</dbReference>
<keyword evidence="3" id="KW-1185">Reference proteome</keyword>
<reference evidence="2" key="2">
    <citation type="submission" date="2021-01" db="UniProtKB">
        <authorList>
            <consortium name="EnsemblPlants"/>
        </authorList>
    </citation>
    <scope>IDENTIFICATION</scope>
</reference>
<dbReference type="OMA" id="YHISILC"/>
<dbReference type="SMART" id="SM00256">
    <property type="entry name" value="FBOX"/>
    <property type="match status" value="1"/>
</dbReference>
<dbReference type="Gramene" id="QL03p024057:mrna">
    <property type="protein sequence ID" value="QL03p024057:mrna:CDS:2"/>
    <property type="gene ID" value="QL03p024057"/>
</dbReference>
<dbReference type="Pfam" id="PF00646">
    <property type="entry name" value="F-box"/>
    <property type="match status" value="1"/>
</dbReference>
<dbReference type="SUPFAM" id="SSF50965">
    <property type="entry name" value="Galactose oxidase, central domain"/>
    <property type="match status" value="1"/>
</dbReference>
<protein>
    <recommendedName>
        <fullName evidence="1">F-box domain-containing protein</fullName>
    </recommendedName>
</protein>
<dbReference type="FunCoup" id="A0A7N2L704">
    <property type="interactions" value="116"/>
</dbReference>
<name>A0A7N2L704_QUELO</name>
<dbReference type="OrthoDB" id="5314306at2759"/>
<evidence type="ECO:0000259" key="1">
    <source>
        <dbReference type="PROSITE" id="PS50181"/>
    </source>
</evidence>
<dbReference type="EMBL" id="LRBV02000003">
    <property type="status" value="NOT_ANNOTATED_CDS"/>
    <property type="molecule type" value="Genomic_DNA"/>
</dbReference>
<dbReference type="InterPro" id="IPR011043">
    <property type="entry name" value="Gal_Oxase/kelch_b-propeller"/>
</dbReference>
<organism evidence="2 3">
    <name type="scientific">Quercus lobata</name>
    <name type="common">Valley oak</name>
    <dbReference type="NCBI Taxonomy" id="97700"/>
    <lineage>
        <taxon>Eukaryota</taxon>
        <taxon>Viridiplantae</taxon>
        <taxon>Streptophyta</taxon>
        <taxon>Embryophyta</taxon>
        <taxon>Tracheophyta</taxon>
        <taxon>Spermatophyta</taxon>
        <taxon>Magnoliopsida</taxon>
        <taxon>eudicotyledons</taxon>
        <taxon>Gunneridae</taxon>
        <taxon>Pentapetalae</taxon>
        <taxon>rosids</taxon>
        <taxon>fabids</taxon>
        <taxon>Fagales</taxon>
        <taxon>Fagaceae</taxon>
        <taxon>Quercus</taxon>
    </lineage>
</organism>
<dbReference type="PROSITE" id="PS50181">
    <property type="entry name" value="FBOX"/>
    <property type="match status" value="1"/>
</dbReference>
<dbReference type="SUPFAM" id="SSF81383">
    <property type="entry name" value="F-box domain"/>
    <property type="match status" value="1"/>
</dbReference>
<dbReference type="InterPro" id="IPR036047">
    <property type="entry name" value="F-box-like_dom_sf"/>
</dbReference>
<evidence type="ECO:0000313" key="2">
    <source>
        <dbReference type="EnsemblPlants" id="QL03p024057:mrna:CDS:2"/>
    </source>
</evidence>
<dbReference type="PANTHER" id="PTHR31672">
    <property type="entry name" value="BNACNNG10540D PROTEIN"/>
    <property type="match status" value="1"/>
</dbReference>
<dbReference type="InterPro" id="IPR017451">
    <property type="entry name" value="F-box-assoc_interact_dom"/>
</dbReference>
<dbReference type="EnsemblPlants" id="QL03p024057:mrna">
    <property type="protein sequence ID" value="QL03p024057:mrna:CDS:2"/>
    <property type="gene ID" value="QL03p024057"/>
</dbReference>
<dbReference type="NCBIfam" id="TIGR01640">
    <property type="entry name" value="F_box_assoc_1"/>
    <property type="match status" value="1"/>
</dbReference>
<dbReference type="InterPro" id="IPR006527">
    <property type="entry name" value="F-box-assoc_dom_typ1"/>
</dbReference>